<dbReference type="InterPro" id="IPR001227">
    <property type="entry name" value="Ac_transferase_dom_sf"/>
</dbReference>
<protein>
    <submittedName>
        <fullName evidence="10">Type I polyketide synthase</fullName>
    </submittedName>
</protein>
<dbReference type="Pfam" id="PF08659">
    <property type="entry name" value="KR"/>
    <property type="match status" value="1"/>
</dbReference>
<dbReference type="Pfam" id="PF00550">
    <property type="entry name" value="PP-binding"/>
    <property type="match status" value="1"/>
</dbReference>
<evidence type="ECO:0000256" key="2">
    <source>
        <dbReference type="ARBA" id="ARBA00022553"/>
    </source>
</evidence>
<dbReference type="SUPFAM" id="SSF47336">
    <property type="entry name" value="ACP-like"/>
    <property type="match status" value="1"/>
</dbReference>
<dbReference type="SMART" id="SM00823">
    <property type="entry name" value="PKS_PP"/>
    <property type="match status" value="1"/>
</dbReference>
<sequence>MSTSPDGKVVAALRAALLENEHLKAERRRLAEEAAEPVAIVGTACRFPGGVASPAGLWRLVADGVDAISEFPTGRGWDLDALFDPDPERQGRSYVREGGFLHPADRFDADFFGISPREAMTIDPQQRLLLEVAWEALEGAGIVPGALRGSRTGVFTGIMYGDYGARLYGRVPDGFEGYVGTGSSYSVASGRVAYTLGLEGPAVSVDTACSSSLLAIHLACQSLRDGDCELAMAGGVTVMATPTTFVEFSRQRGLAPDGRSKSFAAAADGVAWGEGAGLVLLERLSNARRNGHPVLAVIRGSAVNQDGASNGLTAPNGPSQQRVIRAALANAGLAPKDVDAVEAHGTGTTLGDPIEAQALLATYGRERPSDRPLLLGSIKSNIGHTQAAAGIAGVIKMVEAMRHGVLPKTLHVDEPTPHVDWTSGAVSLLTETTPWPVEGDRPRRAAVSSFGISGTNAHIVLEQAPDAAAPAEPGPARPTVWLVSGRDETALRAQAERLSARLRDDPGLDPADVGLTLATARTHFEHRAAVVGDDRDALERGLAALIRNEPAAELVREPRSGAGGRVAFVFPGQGAQWAGMGVELMAESAVFREHVDACADALAPHVDWSLHDVLRQAPGAPTLDRVDVVQPALFALMTSLARLWESLGVRPDAVAGHSQGEIAAAYVCGALSLDDAAAVAALRSRAIAGLAGRDGRGTMASVPLPSRDVEKRLNGRVSVAAVNGPSATVVSGDRDAVLDLVESYRDEGVRAKAIPVDYASHSHQMEEIRAEILDRLAGIAPRTAEIAFYSSLTGGRLDDTAALGTDYWYDNLRGTVQYQRAVQALHADGHRLYVETSPHPILTGATAETLGDDGVVVESLRRDDGGPRRFLASLAHAHTGGADVDWAAWHAGTAARRVPLPTYAFQHRSYWLDGSAAARDAAGLGLEPAGHPLLGAVADLPTGGHVFSGRVSADALGWAGEHTVRDAAVLPGSVFAELALHAAAHTGFGGVEELTVHAPLVLPERGGVRLNVTVRDGAVAVYARPDDEGLAAEWVEHASGTLGSGRPVEDGLAEWPPQGAEPVDVDGLYGRMLRAGLAHGPVFQGVRAAWRHDGEVFAELDLPDGTDVAGYGLHPALLDAVLQPVLLGDDGGIRAPSRWTRLALAAPGASRLRARLVPGPDAVEVTVADDAGAPVAAASVELAPLDTGRLRGGRDPLYRVEWQPVAPAAASGDVPYETLTIDTEANDPAAGAHTAVEDVLARLQALDSPLVVVTRGAVAARPGEDVRDLPAAAVWGLVRSAQTENPGRVQIIDVDGDPADVAAAAATGEPQLAVRDGVAYAPRLVPAASGADGETALDPDGAVLITGGTGTLGRLVARRLVAEHGVRRLLLVSRRGPDAEGLDELADLPAGVDVTVAACDAADRDALAALLAEHPVRAVVHTAGVLDDATVGSLTPEQVHRVLRPKVDAAWNLHELLPDLDAFVLFSSAAGVLGNPGQANYAAANAFLDALAAHRHAAGRPAASLAWGLWATASGMTGGLGDADLARLSGSGIVPLGTEEALGLFDRGLRGGAPLLVPLGLDPAALRDQAADGMLPPVLRGLVRTPARRADRSGPPLAARLAALPEEERGPLLLDLVRSHAATVLGHASADAIAPDRAFKDLGFDSLTAVRFRNQVNAATGLQLPVTVVFDFPSSAALADHLAAELVPAGADPADRLITEIDRLDGVLRDAAPDAAARTRIANRLRALLWKVGDVPAAGGPAAGGDLDTASDAELFDVLDNELGVSHD</sequence>
<dbReference type="InterPro" id="IPR016039">
    <property type="entry name" value="Thiolase-like"/>
</dbReference>
<dbReference type="SMART" id="SM00822">
    <property type="entry name" value="PKS_KR"/>
    <property type="match status" value="1"/>
</dbReference>
<feature type="active site" description="Proton acceptor; for dehydratase activity" evidence="6">
    <location>
        <position position="962"/>
    </location>
</feature>
<dbReference type="InterPro" id="IPR050091">
    <property type="entry name" value="PKS_NRPS_Biosynth_Enz"/>
</dbReference>
<feature type="domain" description="Carrier" evidence="7">
    <location>
        <begin position="1611"/>
        <end position="1686"/>
    </location>
</feature>
<dbReference type="InterPro" id="IPR014031">
    <property type="entry name" value="Ketoacyl_synth_C"/>
</dbReference>
<keyword evidence="4" id="KW-0511">Multifunctional enzyme</keyword>
<reference evidence="10 11" key="1">
    <citation type="submission" date="2019-08" db="EMBL/GenBank/DDBJ databases">
        <title>Actinomadura sp. nov. CYP1-5 isolated from mountain soil.</title>
        <authorList>
            <person name="Songsumanus A."/>
            <person name="Kuncharoen N."/>
            <person name="Kudo T."/>
            <person name="Yuki M."/>
            <person name="Igarashi Y."/>
            <person name="Tanasupawat S."/>
        </authorList>
    </citation>
    <scope>NUCLEOTIDE SEQUENCE [LARGE SCALE GENOMIC DNA]</scope>
    <source>
        <strain evidence="10 11">JCM 14158</strain>
    </source>
</reference>
<dbReference type="InterPro" id="IPR016036">
    <property type="entry name" value="Malonyl_transacylase_ACP-bd"/>
</dbReference>
<dbReference type="Proteomes" id="UP000323380">
    <property type="component" value="Unassembled WGS sequence"/>
</dbReference>
<dbReference type="STRING" id="1220554.GCA_001552135_07781"/>
<dbReference type="GO" id="GO:0004312">
    <property type="term" value="F:fatty acid synthase activity"/>
    <property type="evidence" value="ECO:0007669"/>
    <property type="project" value="TreeGrafter"/>
</dbReference>
<dbReference type="Pfam" id="PF02801">
    <property type="entry name" value="Ketoacyl-synt_C"/>
    <property type="match status" value="1"/>
</dbReference>
<evidence type="ECO:0000313" key="11">
    <source>
        <dbReference type="Proteomes" id="UP000323380"/>
    </source>
</evidence>
<comment type="caution">
    <text evidence="10">The sequence shown here is derived from an EMBL/GenBank/DDBJ whole genome shotgun (WGS) entry which is preliminary data.</text>
</comment>
<dbReference type="Pfam" id="PF14765">
    <property type="entry name" value="PS-DH"/>
    <property type="match status" value="1"/>
</dbReference>
<dbReference type="FunFam" id="3.40.47.10:FF:000019">
    <property type="entry name" value="Polyketide synthase type I"/>
    <property type="match status" value="1"/>
</dbReference>
<dbReference type="PANTHER" id="PTHR43775:SF51">
    <property type="entry name" value="INACTIVE PHENOLPHTHIOCEROL SYNTHESIS POLYKETIDE SYNTHASE TYPE I PKS1-RELATED"/>
    <property type="match status" value="1"/>
</dbReference>
<dbReference type="SUPFAM" id="SSF53901">
    <property type="entry name" value="Thiolase-like"/>
    <property type="match status" value="1"/>
</dbReference>
<keyword evidence="3" id="KW-0808">Transferase</keyword>
<feature type="domain" description="Ketosynthase family 3 (KS3)" evidence="8">
    <location>
        <begin position="35"/>
        <end position="463"/>
    </location>
</feature>
<dbReference type="PROSITE" id="PS52019">
    <property type="entry name" value="PKS_MFAS_DH"/>
    <property type="match status" value="1"/>
</dbReference>
<dbReference type="GO" id="GO:0031177">
    <property type="term" value="F:phosphopantetheine binding"/>
    <property type="evidence" value="ECO:0007669"/>
    <property type="project" value="InterPro"/>
</dbReference>
<dbReference type="InterPro" id="IPR013968">
    <property type="entry name" value="PKS_KR"/>
</dbReference>
<dbReference type="PROSITE" id="PS52004">
    <property type="entry name" value="KS3_2"/>
    <property type="match status" value="1"/>
</dbReference>
<dbReference type="CDD" id="cd08956">
    <property type="entry name" value="KR_3_FAS_SDR_x"/>
    <property type="match status" value="1"/>
</dbReference>
<keyword evidence="11" id="KW-1185">Reference proteome</keyword>
<organism evidence="10 11">
    <name type="scientific">Actinomadura chibensis</name>
    <dbReference type="NCBI Taxonomy" id="392828"/>
    <lineage>
        <taxon>Bacteria</taxon>
        <taxon>Bacillati</taxon>
        <taxon>Actinomycetota</taxon>
        <taxon>Actinomycetes</taxon>
        <taxon>Streptosporangiales</taxon>
        <taxon>Thermomonosporaceae</taxon>
        <taxon>Actinomadura</taxon>
    </lineage>
</organism>
<evidence type="ECO:0000256" key="5">
    <source>
        <dbReference type="ARBA" id="ARBA00023315"/>
    </source>
</evidence>
<dbReference type="InterPro" id="IPR036291">
    <property type="entry name" value="NAD(P)-bd_dom_sf"/>
</dbReference>
<dbReference type="InterPro" id="IPR042104">
    <property type="entry name" value="PKS_dehydratase_sf"/>
</dbReference>
<dbReference type="Pfam" id="PF21089">
    <property type="entry name" value="PKS_DH_N"/>
    <property type="match status" value="1"/>
</dbReference>
<dbReference type="InterPro" id="IPR016035">
    <property type="entry name" value="Acyl_Trfase/lysoPLipase"/>
</dbReference>
<dbReference type="InterPro" id="IPR009081">
    <property type="entry name" value="PP-bd_ACP"/>
</dbReference>
<gene>
    <name evidence="10" type="ORF">FXF69_18305</name>
</gene>
<dbReference type="InterPro" id="IPR049552">
    <property type="entry name" value="PKS_DH_N"/>
</dbReference>
<dbReference type="Gene3D" id="3.40.50.720">
    <property type="entry name" value="NAD(P)-binding Rossmann-like Domain"/>
    <property type="match status" value="1"/>
</dbReference>
<dbReference type="PROSITE" id="PS50075">
    <property type="entry name" value="CARRIER"/>
    <property type="match status" value="1"/>
</dbReference>
<dbReference type="GO" id="GO:0006633">
    <property type="term" value="P:fatty acid biosynthetic process"/>
    <property type="evidence" value="ECO:0007669"/>
    <property type="project" value="InterPro"/>
</dbReference>
<keyword evidence="1" id="KW-0596">Phosphopantetheine</keyword>
<dbReference type="InterPro" id="IPR020841">
    <property type="entry name" value="PKS_Beta-ketoAc_synthase_dom"/>
</dbReference>
<dbReference type="SUPFAM" id="SSF51735">
    <property type="entry name" value="NAD(P)-binding Rossmann-fold domains"/>
    <property type="match status" value="2"/>
</dbReference>
<dbReference type="SMART" id="SM00826">
    <property type="entry name" value="PKS_DH"/>
    <property type="match status" value="1"/>
</dbReference>
<dbReference type="SUPFAM" id="SSF55048">
    <property type="entry name" value="Probable ACP-binding domain of malonyl-CoA ACP transacylase"/>
    <property type="match status" value="1"/>
</dbReference>
<dbReference type="InterPro" id="IPR049551">
    <property type="entry name" value="PKS_DH_C"/>
</dbReference>
<evidence type="ECO:0000259" key="9">
    <source>
        <dbReference type="PROSITE" id="PS52019"/>
    </source>
</evidence>
<evidence type="ECO:0000259" key="8">
    <source>
        <dbReference type="PROSITE" id="PS52004"/>
    </source>
</evidence>
<accession>A0A5D0NMA5</accession>
<keyword evidence="5" id="KW-0012">Acyltransferase</keyword>
<evidence type="ECO:0000256" key="1">
    <source>
        <dbReference type="ARBA" id="ARBA00022450"/>
    </source>
</evidence>
<dbReference type="FunFam" id="1.10.1200.10:FF:000007">
    <property type="entry name" value="Probable polyketide synthase pks17"/>
    <property type="match status" value="1"/>
</dbReference>
<dbReference type="InterPro" id="IPR049900">
    <property type="entry name" value="PKS_mFAS_DH"/>
</dbReference>
<name>A0A5D0NMA5_9ACTN</name>
<dbReference type="GO" id="GO:0004315">
    <property type="term" value="F:3-oxoacyl-[acyl-carrier-protein] synthase activity"/>
    <property type="evidence" value="ECO:0007669"/>
    <property type="project" value="InterPro"/>
</dbReference>
<evidence type="ECO:0000256" key="4">
    <source>
        <dbReference type="ARBA" id="ARBA00023268"/>
    </source>
</evidence>
<feature type="active site" description="Proton donor; for dehydratase activity" evidence="6">
    <location>
        <position position="1119"/>
    </location>
</feature>
<dbReference type="Pfam" id="PF16197">
    <property type="entry name" value="KAsynt_C_assoc"/>
    <property type="match status" value="1"/>
</dbReference>
<dbReference type="SMART" id="SM00825">
    <property type="entry name" value="PKS_KS"/>
    <property type="match status" value="1"/>
</dbReference>
<dbReference type="SMART" id="SM01294">
    <property type="entry name" value="PKS_PP_betabranch"/>
    <property type="match status" value="1"/>
</dbReference>
<dbReference type="InterPro" id="IPR055123">
    <property type="entry name" value="SpnB-like_Rossmann"/>
</dbReference>
<evidence type="ECO:0000259" key="7">
    <source>
        <dbReference type="PROSITE" id="PS50075"/>
    </source>
</evidence>
<dbReference type="CDD" id="cd00833">
    <property type="entry name" value="PKS"/>
    <property type="match status" value="1"/>
</dbReference>
<proteinExistence type="predicted"/>
<dbReference type="InterPro" id="IPR032821">
    <property type="entry name" value="PKS_assoc"/>
</dbReference>
<dbReference type="SMART" id="SM00827">
    <property type="entry name" value="PKS_AT"/>
    <property type="match status" value="1"/>
</dbReference>
<dbReference type="Pfam" id="PF00109">
    <property type="entry name" value="ketoacyl-synt"/>
    <property type="match status" value="1"/>
</dbReference>
<dbReference type="Gene3D" id="3.10.129.110">
    <property type="entry name" value="Polyketide synthase dehydratase"/>
    <property type="match status" value="1"/>
</dbReference>
<dbReference type="PROSITE" id="PS00606">
    <property type="entry name" value="KS3_1"/>
    <property type="match status" value="1"/>
</dbReference>
<dbReference type="Pfam" id="PF22953">
    <property type="entry name" value="SpnB_Rossmann"/>
    <property type="match status" value="1"/>
</dbReference>
<dbReference type="InterPro" id="IPR018201">
    <property type="entry name" value="Ketoacyl_synth_AS"/>
</dbReference>
<dbReference type="InterPro" id="IPR036736">
    <property type="entry name" value="ACP-like_sf"/>
</dbReference>
<dbReference type="Pfam" id="PF00698">
    <property type="entry name" value="Acyl_transf_1"/>
    <property type="match status" value="1"/>
</dbReference>
<feature type="region of interest" description="C-terminal hotdog fold" evidence="6">
    <location>
        <begin position="1060"/>
        <end position="1214"/>
    </location>
</feature>
<dbReference type="PANTHER" id="PTHR43775">
    <property type="entry name" value="FATTY ACID SYNTHASE"/>
    <property type="match status" value="1"/>
</dbReference>
<dbReference type="InterPro" id="IPR057326">
    <property type="entry name" value="KR_dom"/>
</dbReference>
<feature type="domain" description="PKS/mFAS DH" evidence="9">
    <location>
        <begin position="931"/>
        <end position="1214"/>
    </location>
</feature>
<dbReference type="SUPFAM" id="SSF52151">
    <property type="entry name" value="FabD/lysophospholipase-like"/>
    <property type="match status" value="1"/>
</dbReference>
<dbReference type="Gene3D" id="1.10.1200.10">
    <property type="entry name" value="ACP-like"/>
    <property type="match status" value="1"/>
</dbReference>
<dbReference type="EMBL" id="VSFG01000003">
    <property type="protein sequence ID" value="TYB45398.1"/>
    <property type="molecule type" value="Genomic_DNA"/>
</dbReference>
<feature type="region of interest" description="N-terminal hotdog fold" evidence="6">
    <location>
        <begin position="931"/>
        <end position="1049"/>
    </location>
</feature>
<evidence type="ECO:0000256" key="6">
    <source>
        <dbReference type="PROSITE-ProRule" id="PRU01363"/>
    </source>
</evidence>
<dbReference type="InterPro" id="IPR014030">
    <property type="entry name" value="Ketoacyl_synth_N"/>
</dbReference>
<dbReference type="InterPro" id="IPR014043">
    <property type="entry name" value="Acyl_transferase_dom"/>
</dbReference>
<dbReference type="Gene3D" id="3.40.366.10">
    <property type="entry name" value="Malonyl-Coenzyme A Acyl Carrier Protein, domain 2"/>
    <property type="match status" value="1"/>
</dbReference>
<dbReference type="Gene3D" id="3.30.70.3290">
    <property type="match status" value="1"/>
</dbReference>
<dbReference type="FunFam" id="3.40.366.10:FF:000002">
    <property type="entry name" value="Probable polyketide synthase 2"/>
    <property type="match status" value="1"/>
</dbReference>
<dbReference type="InterPro" id="IPR020806">
    <property type="entry name" value="PKS_PP-bd"/>
</dbReference>
<evidence type="ECO:0000313" key="10">
    <source>
        <dbReference type="EMBL" id="TYB45398.1"/>
    </source>
</evidence>
<dbReference type="Gene3D" id="3.40.47.10">
    <property type="match status" value="1"/>
</dbReference>
<keyword evidence="2" id="KW-0597">Phosphoprotein</keyword>
<dbReference type="InterPro" id="IPR020807">
    <property type="entry name" value="PKS_DH"/>
</dbReference>
<evidence type="ECO:0000256" key="3">
    <source>
        <dbReference type="ARBA" id="ARBA00022679"/>
    </source>
</evidence>